<dbReference type="EMBL" id="CP023695">
    <property type="protein sequence ID" value="QEV21993.1"/>
    <property type="molecule type" value="Genomic_DNA"/>
</dbReference>
<sequence length="242" mass="25552">MNHSASITAHISGPVTDRSRWIALAVVMTATLMDLVDVTIVNVAIPSIQKDLGATYAAIQWITEGYVLAFAAGLITSGRLGDLYGRKRLFLLGMSGFTLASALCGAAAGPEMLITARVLQGAMAALMVPQVLAIVHVTFPAHERGKVFGMYGAVIGLGAIAGPVLGGVLTQWNLLGLEWRAIFLINLPVGIAGLLLGRRYLTESTAPHATRLDLTGMLLADLDSVMKAEMWSKTPTVKTAAR</sequence>
<evidence type="ECO:0000256" key="3">
    <source>
        <dbReference type="ARBA" id="ARBA00022989"/>
    </source>
</evidence>
<evidence type="ECO:0000313" key="9">
    <source>
        <dbReference type="Proteomes" id="UP000326553"/>
    </source>
</evidence>
<proteinExistence type="predicted"/>
<evidence type="ECO:0000256" key="1">
    <source>
        <dbReference type="ARBA" id="ARBA00004651"/>
    </source>
</evidence>
<dbReference type="InterPro" id="IPR001958">
    <property type="entry name" value="Tet-R_TetA/multi-R_MdtG-like"/>
</dbReference>
<dbReference type="PANTHER" id="PTHR42718">
    <property type="entry name" value="MAJOR FACILITATOR SUPERFAMILY MULTIDRUG TRANSPORTER MFSC"/>
    <property type="match status" value="1"/>
</dbReference>
<keyword evidence="4 6" id="KW-0472">Membrane</keyword>
<dbReference type="GO" id="GO:0022857">
    <property type="term" value="F:transmembrane transporter activity"/>
    <property type="evidence" value="ECO:0007669"/>
    <property type="project" value="InterPro"/>
</dbReference>
<feature type="transmembrane region" description="Helical" evidence="6">
    <location>
        <begin position="114"/>
        <end position="135"/>
    </location>
</feature>
<dbReference type="Pfam" id="PF07690">
    <property type="entry name" value="MFS_1"/>
    <property type="match status" value="1"/>
</dbReference>
<reference evidence="8 9" key="1">
    <citation type="submission" date="2017-09" db="EMBL/GenBank/DDBJ databases">
        <authorList>
            <person name="Lee N."/>
            <person name="Cho B.-K."/>
        </authorList>
    </citation>
    <scope>NUCLEOTIDE SEQUENCE [LARGE SCALE GENOMIC DNA]</scope>
    <source>
        <strain evidence="8 9">ATCC 12461</strain>
    </source>
</reference>
<dbReference type="OrthoDB" id="4532109at2"/>
<feature type="domain" description="Major facilitator superfamily (MFS) profile" evidence="7">
    <location>
        <begin position="23"/>
        <end position="242"/>
    </location>
</feature>
<evidence type="ECO:0000256" key="2">
    <source>
        <dbReference type="ARBA" id="ARBA00022692"/>
    </source>
</evidence>
<dbReference type="PROSITE" id="PS50850">
    <property type="entry name" value="MFS"/>
    <property type="match status" value="1"/>
</dbReference>
<dbReference type="GO" id="GO:0046677">
    <property type="term" value="P:response to antibiotic"/>
    <property type="evidence" value="ECO:0007669"/>
    <property type="project" value="UniProtKB-KW"/>
</dbReference>
<protein>
    <submittedName>
        <fullName evidence="8">MFS transporter</fullName>
    </submittedName>
</protein>
<keyword evidence="2 6" id="KW-0812">Transmembrane</keyword>
<feature type="transmembrane region" description="Helical" evidence="6">
    <location>
        <begin position="89"/>
        <end position="108"/>
    </location>
</feature>
<keyword evidence="9" id="KW-1185">Reference proteome</keyword>
<evidence type="ECO:0000256" key="6">
    <source>
        <dbReference type="SAM" id="Phobius"/>
    </source>
</evidence>
<dbReference type="AlphaFoldDB" id="A0A5J6HU64"/>
<gene>
    <name evidence="8" type="ORF">CP975_34845</name>
</gene>
<keyword evidence="5" id="KW-0046">Antibiotic resistance</keyword>
<dbReference type="PRINTS" id="PR01035">
    <property type="entry name" value="TCRTETA"/>
</dbReference>
<dbReference type="InterPro" id="IPR036259">
    <property type="entry name" value="MFS_trans_sf"/>
</dbReference>
<dbReference type="GO" id="GO:0005886">
    <property type="term" value="C:plasma membrane"/>
    <property type="evidence" value="ECO:0007669"/>
    <property type="project" value="UniProtKB-SubCell"/>
</dbReference>
<accession>A0A5J6HU64</accession>
<dbReference type="PANTHER" id="PTHR42718:SF39">
    <property type="entry name" value="ACTINORHODIN TRANSPORTER-RELATED"/>
    <property type="match status" value="1"/>
</dbReference>
<dbReference type="InterPro" id="IPR011701">
    <property type="entry name" value="MFS"/>
</dbReference>
<organism evidence="8 9">
    <name type="scientific">Streptomyces alboniger</name>
    <dbReference type="NCBI Taxonomy" id="132473"/>
    <lineage>
        <taxon>Bacteria</taxon>
        <taxon>Bacillati</taxon>
        <taxon>Actinomycetota</taxon>
        <taxon>Actinomycetes</taxon>
        <taxon>Kitasatosporales</taxon>
        <taxon>Streptomycetaceae</taxon>
        <taxon>Streptomyces</taxon>
        <taxon>Streptomyces aurantiacus group</taxon>
    </lineage>
</organism>
<dbReference type="SUPFAM" id="SSF103473">
    <property type="entry name" value="MFS general substrate transporter"/>
    <property type="match status" value="1"/>
</dbReference>
<feature type="transmembrane region" description="Helical" evidence="6">
    <location>
        <begin position="147"/>
        <end position="169"/>
    </location>
</feature>
<dbReference type="KEGG" id="salw:CP975_34845"/>
<dbReference type="Gene3D" id="1.20.1720.10">
    <property type="entry name" value="Multidrug resistance protein D"/>
    <property type="match status" value="1"/>
</dbReference>
<feature type="transmembrane region" description="Helical" evidence="6">
    <location>
        <begin position="21"/>
        <end position="45"/>
    </location>
</feature>
<dbReference type="InterPro" id="IPR020846">
    <property type="entry name" value="MFS_dom"/>
</dbReference>
<evidence type="ECO:0000313" key="8">
    <source>
        <dbReference type="EMBL" id="QEV21993.1"/>
    </source>
</evidence>
<dbReference type="CDD" id="cd17321">
    <property type="entry name" value="MFS_MMR_MDR_like"/>
    <property type="match status" value="1"/>
</dbReference>
<dbReference type="Proteomes" id="UP000326553">
    <property type="component" value="Chromosome"/>
</dbReference>
<feature type="transmembrane region" description="Helical" evidence="6">
    <location>
        <begin position="57"/>
        <end position="77"/>
    </location>
</feature>
<name>A0A5J6HU64_STRAD</name>
<keyword evidence="3 6" id="KW-1133">Transmembrane helix</keyword>
<evidence type="ECO:0000256" key="4">
    <source>
        <dbReference type="ARBA" id="ARBA00023136"/>
    </source>
</evidence>
<comment type="subcellular location">
    <subcellularLocation>
        <location evidence="1">Cell membrane</location>
        <topology evidence="1">Multi-pass membrane protein</topology>
    </subcellularLocation>
</comment>
<evidence type="ECO:0000256" key="5">
    <source>
        <dbReference type="ARBA" id="ARBA00023251"/>
    </source>
</evidence>
<evidence type="ECO:0000259" key="7">
    <source>
        <dbReference type="PROSITE" id="PS50850"/>
    </source>
</evidence>
<feature type="transmembrane region" description="Helical" evidence="6">
    <location>
        <begin position="181"/>
        <end position="201"/>
    </location>
</feature>